<evidence type="ECO:0000256" key="4">
    <source>
        <dbReference type="ARBA" id="ARBA00022741"/>
    </source>
</evidence>
<dbReference type="CDD" id="cd03213">
    <property type="entry name" value="ABCG_EPDR"/>
    <property type="match status" value="1"/>
</dbReference>
<evidence type="ECO:0000256" key="5">
    <source>
        <dbReference type="ARBA" id="ARBA00022840"/>
    </source>
</evidence>
<feature type="transmembrane region" description="Helical" evidence="8">
    <location>
        <begin position="349"/>
        <end position="368"/>
    </location>
</feature>
<dbReference type="PANTHER" id="PTHR48041">
    <property type="entry name" value="ABC TRANSPORTER G FAMILY MEMBER 28"/>
    <property type="match status" value="1"/>
</dbReference>
<protein>
    <recommendedName>
        <fullName evidence="9">ABC transporter domain-containing protein</fullName>
    </recommendedName>
</protein>
<feature type="transmembrane region" description="Helical" evidence="8">
    <location>
        <begin position="562"/>
        <end position="581"/>
    </location>
</feature>
<accession>A0A1R2BGM4</accession>
<feature type="transmembrane region" description="Helical" evidence="8">
    <location>
        <begin position="380"/>
        <end position="398"/>
    </location>
</feature>
<reference evidence="10 11" key="1">
    <citation type="submission" date="2016-11" db="EMBL/GenBank/DDBJ databases">
        <title>The macronuclear genome of Stentor coeruleus: a giant cell with tiny introns.</title>
        <authorList>
            <person name="Slabodnick M."/>
            <person name="Ruby J.G."/>
            <person name="Reiff S.B."/>
            <person name="Swart E.C."/>
            <person name="Gosai S."/>
            <person name="Prabakaran S."/>
            <person name="Witkowska E."/>
            <person name="Larue G.E."/>
            <person name="Fisher S."/>
            <person name="Freeman R.M."/>
            <person name="Gunawardena J."/>
            <person name="Chu W."/>
            <person name="Stover N.A."/>
            <person name="Gregory B.D."/>
            <person name="Nowacki M."/>
            <person name="Derisi J."/>
            <person name="Roy S.W."/>
            <person name="Marshall W.F."/>
            <person name="Sood P."/>
        </authorList>
    </citation>
    <scope>NUCLEOTIDE SEQUENCE [LARGE SCALE GENOMIC DNA]</scope>
    <source>
        <strain evidence="10">WM001</strain>
    </source>
</reference>
<dbReference type="PANTHER" id="PTHR48041:SF139">
    <property type="entry name" value="PROTEIN SCARLET"/>
    <property type="match status" value="1"/>
</dbReference>
<dbReference type="PROSITE" id="PS50893">
    <property type="entry name" value="ABC_TRANSPORTER_2"/>
    <property type="match status" value="1"/>
</dbReference>
<evidence type="ECO:0000256" key="1">
    <source>
        <dbReference type="ARBA" id="ARBA00004141"/>
    </source>
</evidence>
<evidence type="ECO:0000256" key="7">
    <source>
        <dbReference type="ARBA" id="ARBA00023136"/>
    </source>
</evidence>
<name>A0A1R2BGM4_9CILI</name>
<evidence type="ECO:0000313" key="11">
    <source>
        <dbReference type="Proteomes" id="UP000187209"/>
    </source>
</evidence>
<dbReference type="GO" id="GO:0005524">
    <property type="term" value="F:ATP binding"/>
    <property type="evidence" value="ECO:0007669"/>
    <property type="project" value="UniProtKB-KW"/>
</dbReference>
<dbReference type="InterPro" id="IPR003439">
    <property type="entry name" value="ABC_transporter-like_ATP-bd"/>
</dbReference>
<dbReference type="EMBL" id="MPUH01000669">
    <property type="protein sequence ID" value="OMJ75785.1"/>
    <property type="molecule type" value="Genomic_DNA"/>
</dbReference>
<dbReference type="GO" id="GO:0016020">
    <property type="term" value="C:membrane"/>
    <property type="evidence" value="ECO:0007669"/>
    <property type="project" value="UniProtKB-SubCell"/>
</dbReference>
<evidence type="ECO:0000259" key="9">
    <source>
        <dbReference type="PROSITE" id="PS50893"/>
    </source>
</evidence>
<keyword evidence="4" id="KW-0547">Nucleotide-binding</keyword>
<feature type="transmembrane region" description="Helical" evidence="8">
    <location>
        <begin position="492"/>
        <end position="510"/>
    </location>
</feature>
<dbReference type="Pfam" id="PF00005">
    <property type="entry name" value="ABC_tran"/>
    <property type="match status" value="1"/>
</dbReference>
<keyword evidence="11" id="KW-1185">Reference proteome</keyword>
<keyword evidence="6 8" id="KW-1133">Transmembrane helix</keyword>
<evidence type="ECO:0000256" key="2">
    <source>
        <dbReference type="ARBA" id="ARBA00022448"/>
    </source>
</evidence>
<dbReference type="SMART" id="SM00382">
    <property type="entry name" value="AAA"/>
    <property type="match status" value="1"/>
</dbReference>
<feature type="transmembrane region" description="Helical" evidence="8">
    <location>
        <begin position="319"/>
        <end position="337"/>
    </location>
</feature>
<dbReference type="GO" id="GO:0140359">
    <property type="term" value="F:ABC-type transporter activity"/>
    <property type="evidence" value="ECO:0007669"/>
    <property type="project" value="InterPro"/>
</dbReference>
<dbReference type="InterPro" id="IPR043926">
    <property type="entry name" value="ABCG_dom"/>
</dbReference>
<feature type="transmembrane region" description="Helical" evidence="8">
    <location>
        <begin position="457"/>
        <end position="480"/>
    </location>
</feature>
<dbReference type="InterPro" id="IPR013525">
    <property type="entry name" value="ABC2_TM"/>
</dbReference>
<comment type="subcellular location">
    <subcellularLocation>
        <location evidence="1">Membrane</location>
        <topology evidence="1">Multi-pass membrane protein</topology>
    </subcellularLocation>
</comment>
<proteinExistence type="predicted"/>
<evidence type="ECO:0000256" key="6">
    <source>
        <dbReference type="ARBA" id="ARBA00022989"/>
    </source>
</evidence>
<dbReference type="AlphaFoldDB" id="A0A1R2BGM4"/>
<comment type="caution">
    <text evidence="10">The sequence shown here is derived from an EMBL/GenBank/DDBJ whole genome shotgun (WGS) entry which is preliminary data.</text>
</comment>
<dbReference type="InterPro" id="IPR027417">
    <property type="entry name" value="P-loop_NTPase"/>
</dbReference>
<dbReference type="SUPFAM" id="SSF52540">
    <property type="entry name" value="P-loop containing nucleoside triphosphate hydrolases"/>
    <property type="match status" value="1"/>
</dbReference>
<dbReference type="Proteomes" id="UP000187209">
    <property type="component" value="Unassembled WGS sequence"/>
</dbReference>
<sequence length="588" mass="66513">MAFDSAKQRYTAGQTHFAAYLRWNGLTYMTKPSNSKPSRALLYNVSGIVKPGEFLAIMGPSGAGKTILLNALSGKKQDLIKENGDVLLNGRNIETLKYKSMIGVVPQEDILIETLTPVESLRYAAHFTINVDPELKEKLIQQCIEELGLTGCKNTIIGGVLRRGLSGGEKKRVSIGLEIIYNPSVLFLDEPTTGLDSYTALSIVQLLKFLAEVKGRTIIASIQANSQMFATFDRLLLLSGGRTAYMGPAKDAVGYFADIGYPLPNNYNPADHFLNVLNLPDYKQRLEDSNIRASWSNRRVDEEDKDLAQEEKAVEPESHYVAGFWYGLWILVCRSFLDLKRNPVFVKTKLYKLFLTIGLFLMCFTDLPSRGQAAASDRNGLMFAMIATLYIEAHTFVLSTFNTQKKVFLREYRVEKYGIVAYFISYNITMLPIEFAWNFAYMAISYYIIGLNPLPEHYFILCFVCVLVSMSGTSWSQFLVIATGRIDLATSATQLVLNPFMLGSGFLVNFENLPDWFFPKYVSPYNYAFQMATRNEYHDLKSITHPHEHLKSLHLPQGLEEAACIMLGLIIFIRIFNAILFKYMHRNF</sequence>
<dbReference type="Gene3D" id="3.40.50.300">
    <property type="entry name" value="P-loop containing nucleotide triphosphate hydrolases"/>
    <property type="match status" value="1"/>
</dbReference>
<feature type="domain" description="ABC transporter" evidence="9">
    <location>
        <begin position="21"/>
        <end position="265"/>
    </location>
</feature>
<evidence type="ECO:0000256" key="8">
    <source>
        <dbReference type="SAM" id="Phobius"/>
    </source>
</evidence>
<gene>
    <name evidence="10" type="ORF">SteCoe_25011</name>
</gene>
<dbReference type="GO" id="GO:0016887">
    <property type="term" value="F:ATP hydrolysis activity"/>
    <property type="evidence" value="ECO:0007669"/>
    <property type="project" value="InterPro"/>
</dbReference>
<organism evidence="10 11">
    <name type="scientific">Stentor coeruleus</name>
    <dbReference type="NCBI Taxonomy" id="5963"/>
    <lineage>
        <taxon>Eukaryota</taxon>
        <taxon>Sar</taxon>
        <taxon>Alveolata</taxon>
        <taxon>Ciliophora</taxon>
        <taxon>Postciliodesmatophora</taxon>
        <taxon>Heterotrichea</taxon>
        <taxon>Heterotrichida</taxon>
        <taxon>Stentoridae</taxon>
        <taxon>Stentor</taxon>
    </lineage>
</organism>
<dbReference type="InterPro" id="IPR017871">
    <property type="entry name" value="ABC_transporter-like_CS"/>
</dbReference>
<keyword evidence="2" id="KW-0813">Transport</keyword>
<dbReference type="InterPro" id="IPR050352">
    <property type="entry name" value="ABCG_transporters"/>
</dbReference>
<keyword evidence="7 8" id="KW-0472">Membrane</keyword>
<evidence type="ECO:0000313" key="10">
    <source>
        <dbReference type="EMBL" id="OMJ75785.1"/>
    </source>
</evidence>
<dbReference type="PROSITE" id="PS00211">
    <property type="entry name" value="ABC_TRANSPORTER_1"/>
    <property type="match status" value="1"/>
</dbReference>
<dbReference type="OrthoDB" id="184675at2759"/>
<dbReference type="InterPro" id="IPR003593">
    <property type="entry name" value="AAA+_ATPase"/>
</dbReference>
<keyword evidence="3 8" id="KW-0812">Transmembrane</keyword>
<evidence type="ECO:0000256" key="3">
    <source>
        <dbReference type="ARBA" id="ARBA00022692"/>
    </source>
</evidence>
<dbReference type="Pfam" id="PF19055">
    <property type="entry name" value="ABC2_membrane_7"/>
    <property type="match status" value="1"/>
</dbReference>
<dbReference type="Pfam" id="PF01061">
    <property type="entry name" value="ABC2_membrane"/>
    <property type="match status" value="1"/>
</dbReference>
<feature type="transmembrane region" description="Helical" evidence="8">
    <location>
        <begin position="419"/>
        <end position="437"/>
    </location>
</feature>
<keyword evidence="5" id="KW-0067">ATP-binding</keyword>